<evidence type="ECO:0000313" key="2">
    <source>
        <dbReference type="Proteomes" id="UP001285354"/>
    </source>
</evidence>
<evidence type="ECO:0000313" key="1">
    <source>
        <dbReference type="EMBL" id="KAK2623895.1"/>
    </source>
</evidence>
<sequence>MAKKCDQCVKARVPCTGIEFGATGCRRCARLSKECTWEREEIYRDNTEVSVDRKAQVAQEMEGMKETLPPCDMQFETSRGPAGENLEAETSEETNKWALKNDPEIGPKPLHCYPGQEKLLCCDKARVISKIYAADGDGTANDLYDITEVIKGTYPARVVTEPKVKYGVIWTDFFKIIGISVNNKIEKKRKFQMYGVNESATDVVEINHEYPELITLSESFTVVQDSLVRLSAGITWACNNHPDVEWTVFEIGWYAQLEAKRRAMIWKICEDAGQNFDAMMMEGHFERMQM</sequence>
<dbReference type="EMBL" id="JAUBYV010000011">
    <property type="protein sequence ID" value="KAK2623895.1"/>
    <property type="molecule type" value="Genomic_DNA"/>
</dbReference>
<name>A0AAD9WA68_9HELO</name>
<protein>
    <recommendedName>
        <fullName evidence="3">Zn(2)-C6 fungal-type domain-containing protein</fullName>
    </recommendedName>
</protein>
<dbReference type="AlphaFoldDB" id="A0AAD9WA68"/>
<dbReference type="Proteomes" id="UP001285354">
    <property type="component" value="Unassembled WGS sequence"/>
</dbReference>
<comment type="caution">
    <text evidence="1">The sequence shown here is derived from an EMBL/GenBank/DDBJ whole genome shotgun (WGS) entry which is preliminary data.</text>
</comment>
<keyword evidence="2" id="KW-1185">Reference proteome</keyword>
<accession>A0AAD9WA68</accession>
<reference evidence="1" key="1">
    <citation type="submission" date="2023-06" db="EMBL/GenBank/DDBJ databases">
        <title>Draft genome of Marssonina rosae.</title>
        <authorList>
            <person name="Cheng Q."/>
        </authorList>
    </citation>
    <scope>NUCLEOTIDE SEQUENCE</scope>
    <source>
        <strain evidence="1">R4</strain>
    </source>
</reference>
<evidence type="ECO:0008006" key="3">
    <source>
        <dbReference type="Google" id="ProtNLM"/>
    </source>
</evidence>
<gene>
    <name evidence="1" type="ORF">QTJ16_006529</name>
</gene>
<organism evidence="1 2">
    <name type="scientific">Diplocarpon rosae</name>
    <dbReference type="NCBI Taxonomy" id="946125"/>
    <lineage>
        <taxon>Eukaryota</taxon>
        <taxon>Fungi</taxon>
        <taxon>Dikarya</taxon>
        <taxon>Ascomycota</taxon>
        <taxon>Pezizomycotina</taxon>
        <taxon>Leotiomycetes</taxon>
        <taxon>Helotiales</taxon>
        <taxon>Drepanopezizaceae</taxon>
        <taxon>Diplocarpon</taxon>
    </lineage>
</organism>
<proteinExistence type="predicted"/>